<organism evidence="2 3">
    <name type="scientific">Advenella mimigardefordensis (strain DSM 17166 / LMG 22922 / DPN7)</name>
    <dbReference type="NCBI Taxonomy" id="1247726"/>
    <lineage>
        <taxon>Bacteria</taxon>
        <taxon>Pseudomonadati</taxon>
        <taxon>Pseudomonadota</taxon>
        <taxon>Betaproteobacteria</taxon>
        <taxon>Burkholderiales</taxon>
        <taxon>Alcaligenaceae</taxon>
    </lineage>
</organism>
<dbReference type="eggNOG" id="ENOG5033FUP">
    <property type="taxonomic scope" value="Bacteria"/>
</dbReference>
<dbReference type="RefSeq" id="WP_025372970.1">
    <property type="nucleotide sequence ID" value="NZ_CP003915.1"/>
</dbReference>
<feature type="domain" description="DUF4325" evidence="1">
    <location>
        <begin position="27"/>
        <end position="91"/>
    </location>
</feature>
<accession>W0PBU4</accession>
<dbReference type="InterPro" id="IPR025474">
    <property type="entry name" value="DUF4325"/>
</dbReference>
<keyword evidence="3" id="KW-1185">Reference proteome</keyword>
<dbReference type="KEGG" id="amim:MIM_c22580"/>
<dbReference type="Proteomes" id="UP000019095">
    <property type="component" value="Chromosome"/>
</dbReference>
<gene>
    <name evidence="2" type="ORF">MIM_c22580</name>
</gene>
<dbReference type="HOGENOM" id="CLU_163405_1_0_4"/>
<dbReference type="EMBL" id="CP003915">
    <property type="protein sequence ID" value="AHG64334.1"/>
    <property type="molecule type" value="Genomic_DNA"/>
</dbReference>
<reference evidence="2 3" key="1">
    <citation type="journal article" date="2014" name="Microbiology">
        <title>Unravelling the complete genome sequence of Advenella mimigardefordensis strain DPN7T and novel insights in the catabolism of the xenobiotic polythioester precursor 3,3'-dithiodipropionate.</title>
        <authorList>
            <person name="Wubbeler J.H."/>
            <person name="Hiessl S."/>
            <person name="Schuldes J."/>
            <person name="Thurmer A."/>
            <person name="Daniel R."/>
            <person name="Steinbuchel A."/>
        </authorList>
    </citation>
    <scope>NUCLEOTIDE SEQUENCE [LARGE SCALE GENOMIC DNA]</scope>
    <source>
        <strain evidence="3">DSM 17166 / LMG 22922 / DPN7</strain>
    </source>
</reference>
<protein>
    <recommendedName>
        <fullName evidence="1">DUF4325 domain-containing protein</fullName>
    </recommendedName>
</protein>
<evidence type="ECO:0000259" key="1">
    <source>
        <dbReference type="Pfam" id="PF14213"/>
    </source>
</evidence>
<dbReference type="Pfam" id="PF14213">
    <property type="entry name" value="DUF4325"/>
    <property type="match status" value="1"/>
</dbReference>
<sequence>MTKSLISISKQYSRFPAGRYRKDGPYSGERFRDEILIPALRDNQEVTVDLDNVMGFGSSFLEEAFGGLMRHGVSYETIVDKLHIKSSVETYKNSIKQYMLDQSKRNM</sequence>
<evidence type="ECO:0000313" key="2">
    <source>
        <dbReference type="EMBL" id="AHG64334.1"/>
    </source>
</evidence>
<evidence type="ECO:0000313" key="3">
    <source>
        <dbReference type="Proteomes" id="UP000019095"/>
    </source>
</evidence>
<name>W0PBU4_ADVMD</name>
<proteinExistence type="predicted"/>
<dbReference type="AlphaFoldDB" id="W0PBU4"/>